<feature type="domain" description="EF-hand" evidence="5">
    <location>
        <begin position="44"/>
        <end position="79"/>
    </location>
</feature>
<reference evidence="7 8" key="1">
    <citation type="submission" date="2018-12" db="EMBL/GenBank/DDBJ databases">
        <title>Unveiling genomic diversity among members of the Bifidobacterium pseudolongum species, a widely distributed gut commensal of the animal kingdom.</title>
        <authorList>
            <person name="Lugli G.A."/>
            <person name="Duranti S."/>
            <person name="Albert K."/>
            <person name="Mancabelli L."/>
            <person name="Napoli S."/>
            <person name="Viappiani A."/>
            <person name="Anzalone R."/>
            <person name="Longhi G."/>
            <person name="Milani C."/>
            <person name="Turroni F."/>
            <person name="Alessandri G."/>
            <person name="Sela D.A."/>
            <person name="Van Sinderen D."/>
            <person name="Ventura M."/>
        </authorList>
    </citation>
    <scope>NUCLEOTIDE SEQUENCE [LARGE SCALE GENOMIC DNA]</scope>
    <source>
        <strain evidence="7 8">2093B</strain>
    </source>
</reference>
<comment type="caution">
    <text evidence="7">The sequence shown here is derived from an EMBL/GenBank/DDBJ whole genome shotgun (WGS) entry which is preliminary data.</text>
</comment>
<dbReference type="PANTHER" id="PTHR47566:SF1">
    <property type="entry name" value="PROTEIN NUD1"/>
    <property type="match status" value="1"/>
</dbReference>
<dbReference type="InterPro" id="IPR025875">
    <property type="entry name" value="Leu-rich_rpt_4"/>
</dbReference>
<accession>A0A4Q5A2H0</accession>
<dbReference type="Gene3D" id="3.80.10.10">
    <property type="entry name" value="Ribonuclease Inhibitor"/>
    <property type="match status" value="2"/>
</dbReference>
<name>A0A4Q5A2H0_9BIFI</name>
<dbReference type="InterPro" id="IPR001611">
    <property type="entry name" value="Leu-rich_rpt"/>
</dbReference>
<dbReference type="RefSeq" id="WP_129897698.1">
    <property type="nucleotide sequence ID" value="NZ_RYUH01000010.1"/>
</dbReference>
<comment type="subcellular location">
    <subcellularLocation>
        <location evidence="1">Cell envelope</location>
    </subcellularLocation>
</comment>
<dbReference type="SMART" id="SM00365">
    <property type="entry name" value="LRR_SD22"/>
    <property type="match status" value="13"/>
</dbReference>
<evidence type="ECO:0000259" key="6">
    <source>
        <dbReference type="PROSITE" id="PS51272"/>
    </source>
</evidence>
<keyword evidence="2" id="KW-0433">Leucine-rich repeat</keyword>
<keyword evidence="4" id="KW-0732">Signal</keyword>
<feature type="domain" description="SLH" evidence="6">
    <location>
        <begin position="742"/>
        <end position="804"/>
    </location>
</feature>
<evidence type="ECO:0000256" key="3">
    <source>
        <dbReference type="ARBA" id="ARBA00022737"/>
    </source>
</evidence>
<dbReference type="NCBIfam" id="TIGR02543">
    <property type="entry name" value="List_Bact_rpt"/>
    <property type="match status" value="1"/>
</dbReference>
<dbReference type="PANTHER" id="PTHR47566">
    <property type="match status" value="1"/>
</dbReference>
<dbReference type="SUPFAM" id="SSF52058">
    <property type="entry name" value="L domain-like"/>
    <property type="match status" value="2"/>
</dbReference>
<dbReference type="AlphaFoldDB" id="A0A4Q5A2H0"/>
<dbReference type="Pfam" id="PF09479">
    <property type="entry name" value="Flg_new"/>
    <property type="match status" value="1"/>
</dbReference>
<dbReference type="GO" id="GO:0030313">
    <property type="term" value="C:cell envelope"/>
    <property type="evidence" value="ECO:0007669"/>
    <property type="project" value="UniProtKB-SubCell"/>
</dbReference>
<dbReference type="InterPro" id="IPR018247">
    <property type="entry name" value="EF_Hand_1_Ca_BS"/>
</dbReference>
<feature type="signal peptide" evidence="4">
    <location>
        <begin position="1"/>
        <end position="32"/>
    </location>
</feature>
<dbReference type="InterPro" id="IPR042229">
    <property type="entry name" value="Listeria/Bacterioides_rpt_sf"/>
</dbReference>
<evidence type="ECO:0000256" key="1">
    <source>
        <dbReference type="ARBA" id="ARBA00004196"/>
    </source>
</evidence>
<evidence type="ECO:0000256" key="4">
    <source>
        <dbReference type="SAM" id="SignalP"/>
    </source>
</evidence>
<dbReference type="GO" id="GO:0035591">
    <property type="term" value="F:signaling adaptor activity"/>
    <property type="evidence" value="ECO:0007669"/>
    <property type="project" value="TreeGrafter"/>
</dbReference>
<feature type="domain" description="SLH" evidence="6">
    <location>
        <begin position="674"/>
        <end position="741"/>
    </location>
</feature>
<dbReference type="InterPro" id="IPR052574">
    <property type="entry name" value="CDIRP"/>
</dbReference>
<evidence type="ECO:0000259" key="5">
    <source>
        <dbReference type="PROSITE" id="PS50222"/>
    </source>
</evidence>
<dbReference type="PROSITE" id="PS51272">
    <property type="entry name" value="SLH"/>
    <property type="match status" value="3"/>
</dbReference>
<organism evidence="7 8">
    <name type="scientific">Bifidobacterium pseudolongum subsp. globosum</name>
    <dbReference type="NCBI Taxonomy" id="1690"/>
    <lineage>
        <taxon>Bacteria</taxon>
        <taxon>Bacillati</taxon>
        <taxon>Actinomycetota</taxon>
        <taxon>Actinomycetes</taxon>
        <taxon>Bifidobacteriales</taxon>
        <taxon>Bifidobacteriaceae</taxon>
        <taxon>Bifidobacterium</taxon>
    </lineage>
</organism>
<dbReference type="InterPro" id="IPR002048">
    <property type="entry name" value="EF_hand_dom"/>
</dbReference>
<dbReference type="EMBL" id="RYUH01000010">
    <property type="protein sequence ID" value="RYQ10580.1"/>
    <property type="molecule type" value="Genomic_DNA"/>
</dbReference>
<feature type="chain" id="PRO_5020737468" evidence="4">
    <location>
        <begin position="33"/>
        <end position="804"/>
    </location>
</feature>
<gene>
    <name evidence="7" type="ORF">PG2093B_1163</name>
</gene>
<evidence type="ECO:0000313" key="8">
    <source>
        <dbReference type="Proteomes" id="UP000292568"/>
    </source>
</evidence>
<feature type="domain" description="SLH" evidence="6">
    <location>
        <begin position="600"/>
        <end position="667"/>
    </location>
</feature>
<proteinExistence type="predicted"/>
<dbReference type="Proteomes" id="UP000292568">
    <property type="component" value="Unassembled WGS sequence"/>
</dbReference>
<dbReference type="InterPro" id="IPR001119">
    <property type="entry name" value="SLH_dom"/>
</dbReference>
<dbReference type="PROSITE" id="PS00018">
    <property type="entry name" value="EF_HAND_1"/>
    <property type="match status" value="1"/>
</dbReference>
<dbReference type="Pfam" id="PF13516">
    <property type="entry name" value="LRR_6"/>
    <property type="match status" value="2"/>
</dbReference>
<dbReference type="Pfam" id="PF12799">
    <property type="entry name" value="LRR_4"/>
    <property type="match status" value="1"/>
</dbReference>
<dbReference type="Gene3D" id="2.60.40.4270">
    <property type="entry name" value="Listeria-Bacteroides repeat domain"/>
    <property type="match status" value="1"/>
</dbReference>
<dbReference type="InterPro" id="IPR032675">
    <property type="entry name" value="LRR_dom_sf"/>
</dbReference>
<dbReference type="PROSITE" id="PS50222">
    <property type="entry name" value="EF_HAND_2"/>
    <property type="match status" value="1"/>
</dbReference>
<sequence length="804" mass="87511">MDTATRPRAARRALGAFLASALMMIPCTTGIAAETGVPLDAEHFPDPAFRTVVQQYDTNNNGTLSQQELADVTEMYAYERGIKSVKGIEYFTALTDLRLNNNQLSSVDLGHNTALKTLLLGFNQLSSVDLSHNTALTYLALDNNQLSSVDLSHNTKLTELYLYINQLSSVDVSHNTKLTTLWLGANPLSSVDVSHNTALTELRLYSNQLSSVDVSHNTKLAKLALEWNQLSSVDLSHNTALTELELFGNHQLSSVDVSHNTKLTKLSLGDNHLSSVDVSHNTALTYLWLGCNQLSSVDVSHNTKLTELYLEGNQLSSVDLSHNTKLTKLALSRNYLSSVDLSRHTALTELEFYSNQLSSVDLSHNTALTKLSLSDNQLSSVDLSHNTALEWLGLGENQLSSLDLSHNTALTDLYLGENQLSSVDLSHNTALTNLHLNDNRLLWVGGVANSINPDVSGQREFGPVSASSLDLAKAAPGIDVSRISNVQGGRLQSTVLTPTSAGGRVTYDYRFSDAYEPLHAQVRFEAPSFSVAFDANGGSGNTVVSVVSGKTVTAPAAPTRTGYTFAGWYTAKTGGTRYDFTKPVTTDLTLYAQWTAATPARITFRDVSGSTPHHGDIQWLADSGISTGWKEADGSSTFRGMSPVVRQDMAAFLRREARNRGVGDAADWKPTDSDWKRFKDVTKDTPHAEDILWLAHAGISEGWKEADGSSTFRGMSPVVRQDMAAFLKRLAAKAGKDGGVNPKTDFTDVTAATPHMADVQWLGGSGISQGYRNDDGSWRFEGMTSVYRQDMAAFIHRLDNHLNK</sequence>
<protein>
    <submittedName>
        <fullName evidence="7">Internalin</fullName>
    </submittedName>
</protein>
<evidence type="ECO:0000313" key="7">
    <source>
        <dbReference type="EMBL" id="RYQ10580.1"/>
    </source>
</evidence>
<keyword evidence="3" id="KW-0677">Repeat</keyword>
<evidence type="ECO:0000256" key="2">
    <source>
        <dbReference type="ARBA" id="ARBA00022614"/>
    </source>
</evidence>
<dbReference type="GO" id="GO:0005509">
    <property type="term" value="F:calcium ion binding"/>
    <property type="evidence" value="ECO:0007669"/>
    <property type="project" value="InterPro"/>
</dbReference>
<dbReference type="InterPro" id="IPR013378">
    <property type="entry name" value="InlB-like_B-rpt"/>
</dbReference>